<dbReference type="FunFam" id="3.40.30.10:FF:000018">
    <property type="entry name" value="Glutaredoxin"/>
    <property type="match status" value="1"/>
</dbReference>
<dbReference type="GO" id="GO:0045454">
    <property type="term" value="P:cell redox homeostasis"/>
    <property type="evidence" value="ECO:0007669"/>
    <property type="project" value="InterPro"/>
</dbReference>
<dbReference type="InterPro" id="IPR002109">
    <property type="entry name" value="Glutaredoxin"/>
</dbReference>
<keyword evidence="5 6" id="KW-0676">Redox-active center</keyword>
<dbReference type="AlphaFoldDB" id="A0A1Z4VM53"/>
<evidence type="ECO:0000256" key="1">
    <source>
        <dbReference type="ARBA" id="ARBA00007787"/>
    </source>
</evidence>
<dbReference type="InterPro" id="IPR036249">
    <property type="entry name" value="Thioredoxin-like_sf"/>
</dbReference>
<name>A0A1Z4VM53_9GAMM</name>
<dbReference type="CDD" id="cd03418">
    <property type="entry name" value="GRX_GRXb_1_3_like"/>
    <property type="match status" value="1"/>
</dbReference>
<dbReference type="Proteomes" id="UP000218765">
    <property type="component" value="Chromosome"/>
</dbReference>
<dbReference type="InterPro" id="IPR011900">
    <property type="entry name" value="GRX_bact"/>
</dbReference>
<evidence type="ECO:0000256" key="4">
    <source>
        <dbReference type="ARBA" id="ARBA00023157"/>
    </source>
</evidence>
<dbReference type="PROSITE" id="PS51354">
    <property type="entry name" value="GLUTAREDOXIN_2"/>
    <property type="match status" value="1"/>
</dbReference>
<evidence type="ECO:0000256" key="2">
    <source>
        <dbReference type="ARBA" id="ARBA00022448"/>
    </source>
</evidence>
<keyword evidence="2 6" id="KW-0813">Transport</keyword>
<proteinExistence type="inferred from homology"/>
<evidence type="ECO:0000256" key="5">
    <source>
        <dbReference type="ARBA" id="ARBA00023284"/>
    </source>
</evidence>
<reference evidence="8 9" key="1">
    <citation type="submission" date="2017-05" db="EMBL/GenBank/DDBJ databases">
        <title>Thiocyanate degradation by Thiohalobacter thiocyanaticus FOKN1.</title>
        <authorList>
            <person name="Oshiki M."/>
            <person name="Fukushima T."/>
            <person name="Kawano S."/>
            <person name="Nakagawa J."/>
        </authorList>
    </citation>
    <scope>NUCLEOTIDE SEQUENCE [LARGE SCALE GENOMIC DNA]</scope>
    <source>
        <strain evidence="8 9">FOKN1</strain>
    </source>
</reference>
<dbReference type="KEGG" id="ttc:FOKN1_0285"/>
<evidence type="ECO:0000259" key="7">
    <source>
        <dbReference type="PROSITE" id="PS50404"/>
    </source>
</evidence>
<accession>A0A1Z4VM53</accession>
<keyword evidence="6" id="KW-0963">Cytoplasm</keyword>
<dbReference type="GO" id="GO:0015038">
    <property type="term" value="F:glutathione disulfide oxidoreductase activity"/>
    <property type="evidence" value="ECO:0007669"/>
    <property type="project" value="UniProtKB-UniRule"/>
</dbReference>
<evidence type="ECO:0000256" key="3">
    <source>
        <dbReference type="ARBA" id="ARBA00022982"/>
    </source>
</evidence>
<dbReference type="PRINTS" id="PR00160">
    <property type="entry name" value="GLUTAREDOXIN"/>
</dbReference>
<keyword evidence="4" id="KW-1015">Disulfide bond</keyword>
<dbReference type="PROSITE" id="PS50404">
    <property type="entry name" value="GST_NTER"/>
    <property type="match status" value="1"/>
</dbReference>
<evidence type="ECO:0000313" key="8">
    <source>
        <dbReference type="EMBL" id="BAZ92689.1"/>
    </source>
</evidence>
<gene>
    <name evidence="8" type="ORF">FOKN1_0285</name>
</gene>
<dbReference type="Pfam" id="PF00462">
    <property type="entry name" value="Glutaredoxin"/>
    <property type="match status" value="1"/>
</dbReference>
<feature type="domain" description="GST N-terminal" evidence="7">
    <location>
        <begin position="2"/>
        <end position="85"/>
    </location>
</feature>
<dbReference type="NCBIfam" id="TIGR02181">
    <property type="entry name" value="GRX_bact"/>
    <property type="match status" value="1"/>
</dbReference>
<keyword evidence="3 6" id="KW-0249">Electron transport</keyword>
<dbReference type="InterPro" id="IPR014025">
    <property type="entry name" value="Glutaredoxin_subgr"/>
</dbReference>
<evidence type="ECO:0000256" key="6">
    <source>
        <dbReference type="RuleBase" id="RU364065"/>
    </source>
</evidence>
<comment type="similarity">
    <text evidence="1 6">Belongs to the glutaredoxin family.</text>
</comment>
<dbReference type="GO" id="GO:0034599">
    <property type="term" value="P:cellular response to oxidative stress"/>
    <property type="evidence" value="ECO:0007669"/>
    <property type="project" value="TreeGrafter"/>
</dbReference>
<keyword evidence="9" id="KW-1185">Reference proteome</keyword>
<dbReference type="OrthoDB" id="9814618at2"/>
<dbReference type="InterPro" id="IPR004045">
    <property type="entry name" value="Glutathione_S-Trfase_N"/>
</dbReference>
<organism evidence="8 9">
    <name type="scientific">Thiohalobacter thiocyanaticus</name>
    <dbReference type="NCBI Taxonomy" id="585455"/>
    <lineage>
        <taxon>Bacteria</taxon>
        <taxon>Pseudomonadati</taxon>
        <taxon>Pseudomonadota</taxon>
        <taxon>Gammaproteobacteria</taxon>
        <taxon>Thiohalobacterales</taxon>
        <taxon>Thiohalobacteraceae</taxon>
        <taxon>Thiohalobacter</taxon>
    </lineage>
</organism>
<dbReference type="InterPro" id="IPR011767">
    <property type="entry name" value="GLR_AS"/>
</dbReference>
<dbReference type="Gene3D" id="3.40.30.10">
    <property type="entry name" value="Glutaredoxin"/>
    <property type="match status" value="1"/>
</dbReference>
<dbReference type="PROSITE" id="PS00195">
    <property type="entry name" value="GLUTAREDOXIN_1"/>
    <property type="match status" value="1"/>
</dbReference>
<dbReference type="RefSeq" id="WP_096364003.1">
    <property type="nucleotide sequence ID" value="NZ_AP018052.1"/>
</dbReference>
<comment type="function">
    <text evidence="6">Has a glutathione-disulfide oxidoreductase activity in the presence of NADPH and glutathione reductase. Reduces low molecular weight disulfides and proteins.</text>
</comment>
<dbReference type="SUPFAM" id="SSF52833">
    <property type="entry name" value="Thioredoxin-like"/>
    <property type="match status" value="1"/>
</dbReference>
<dbReference type="EMBL" id="AP018052">
    <property type="protein sequence ID" value="BAZ92689.1"/>
    <property type="molecule type" value="Genomic_DNA"/>
</dbReference>
<protein>
    <recommendedName>
        <fullName evidence="6">Glutaredoxin</fullName>
    </recommendedName>
</protein>
<evidence type="ECO:0000313" key="9">
    <source>
        <dbReference type="Proteomes" id="UP000218765"/>
    </source>
</evidence>
<sequence>MSKVVMYCTPYCPYCVRARMLLTSKGAEFEEIRIDLEPNRREEMESRAGGRTSVPQIFIGEHHIGGCDELYALESQGRLDPLLAE</sequence>
<dbReference type="GO" id="GO:0005737">
    <property type="term" value="C:cytoplasm"/>
    <property type="evidence" value="ECO:0007669"/>
    <property type="project" value="TreeGrafter"/>
</dbReference>
<dbReference type="PANTHER" id="PTHR45694:SF18">
    <property type="entry name" value="GLUTAREDOXIN-1-RELATED"/>
    <property type="match status" value="1"/>
</dbReference>
<dbReference type="PANTHER" id="PTHR45694">
    <property type="entry name" value="GLUTAREDOXIN 2"/>
    <property type="match status" value="1"/>
</dbReference>